<dbReference type="Proteomes" id="UP000284543">
    <property type="component" value="Unassembled WGS sequence"/>
</dbReference>
<gene>
    <name evidence="11" type="ORF">DWW02_04255</name>
</gene>
<proteinExistence type="inferred from homology"/>
<feature type="transmembrane region" description="Helical" evidence="10">
    <location>
        <begin position="358"/>
        <end position="379"/>
    </location>
</feature>
<feature type="transmembrane region" description="Helical" evidence="10">
    <location>
        <begin position="21"/>
        <end position="38"/>
    </location>
</feature>
<feature type="transmembrane region" description="Helical" evidence="10">
    <location>
        <begin position="58"/>
        <end position="83"/>
    </location>
</feature>
<dbReference type="InterPro" id="IPR051327">
    <property type="entry name" value="MATE_MepA_subfamily"/>
</dbReference>
<evidence type="ECO:0000313" key="12">
    <source>
        <dbReference type="Proteomes" id="UP000284543"/>
    </source>
</evidence>
<feature type="transmembrane region" description="Helical" evidence="10">
    <location>
        <begin position="331"/>
        <end position="352"/>
    </location>
</feature>
<evidence type="ECO:0000256" key="8">
    <source>
        <dbReference type="ARBA" id="ARBA00023136"/>
    </source>
</evidence>
<evidence type="ECO:0000256" key="3">
    <source>
        <dbReference type="ARBA" id="ARBA00022106"/>
    </source>
</evidence>
<evidence type="ECO:0000256" key="7">
    <source>
        <dbReference type="ARBA" id="ARBA00022989"/>
    </source>
</evidence>
<accession>A0A412ZFI9</accession>
<dbReference type="PIRSF" id="PIRSF006603">
    <property type="entry name" value="DinF"/>
    <property type="match status" value="1"/>
</dbReference>
<keyword evidence="5" id="KW-1003">Cell membrane</keyword>
<feature type="transmembrane region" description="Helical" evidence="10">
    <location>
        <begin position="95"/>
        <end position="118"/>
    </location>
</feature>
<evidence type="ECO:0000313" key="11">
    <source>
        <dbReference type="EMBL" id="RGV78944.1"/>
    </source>
</evidence>
<keyword evidence="6 10" id="KW-0812">Transmembrane</keyword>
<dbReference type="PANTHER" id="PTHR43823">
    <property type="entry name" value="SPORULATION PROTEIN YKVU"/>
    <property type="match status" value="1"/>
</dbReference>
<feature type="transmembrane region" description="Helical" evidence="10">
    <location>
        <begin position="425"/>
        <end position="447"/>
    </location>
</feature>
<evidence type="ECO:0000256" key="10">
    <source>
        <dbReference type="SAM" id="Phobius"/>
    </source>
</evidence>
<comment type="subcellular location">
    <subcellularLocation>
        <location evidence="1">Cell membrane</location>
        <topology evidence="1">Multi-pass membrane protein</topology>
    </subcellularLocation>
</comment>
<dbReference type="CDD" id="cd13143">
    <property type="entry name" value="MATE_MepA_like"/>
    <property type="match status" value="1"/>
</dbReference>
<feature type="transmembrane region" description="Helical" evidence="10">
    <location>
        <begin position="196"/>
        <end position="217"/>
    </location>
</feature>
<dbReference type="NCBIfam" id="TIGR00797">
    <property type="entry name" value="matE"/>
    <property type="match status" value="1"/>
</dbReference>
<sequence length="475" mass="51171">MNQNTNQYMAEESIGKLMLRFSIPCIMSLLVSALYNIVDQIFIGRGIGFLGNGATNVVFPVTVIALSLSLLVGDGCAAYLSICQGRRDGEHAHRSVGNAVVFITASGIVLTLLYAFFRDSILWGFGATENNIGYAREYFLYLIPGIPFFMFANAMNSVIRADGSPQFAMFSTLIGCALNVVLDPVAIFVLGWGMKGAALATITGQIVSALLAVYYLFRPKSFRLKRVSFKPDAEILKHVLPLGISSFLTQVSIVVIMAVMNNVLVIYGAGSKYGADIPMTVVGIVMKVFQIVISVVVGIAAGAQPIVGYNYGAGLWRRVKLIFRTMMAAEFSVGLVSLICFEVFPVQIISVFGSEDGLYNEFAVLAFRVFLGGIVLCCIQKSCSIFLQSMGKPALSMLLSLLRDFVLSVPLTLVLPRFFGVTGALYSGPAADVISFGAAVLCMAAVFRKLNRLEDGEVALSGASQRGLAVERKIC</sequence>
<feature type="transmembrane region" description="Helical" evidence="10">
    <location>
        <begin position="400"/>
        <end position="419"/>
    </location>
</feature>
<protein>
    <recommendedName>
        <fullName evidence="3">Multidrug export protein MepA</fullName>
    </recommendedName>
</protein>
<dbReference type="InterPro" id="IPR048279">
    <property type="entry name" value="MdtK-like"/>
</dbReference>
<dbReference type="GO" id="GO:0046677">
    <property type="term" value="P:response to antibiotic"/>
    <property type="evidence" value="ECO:0007669"/>
    <property type="project" value="UniProtKB-KW"/>
</dbReference>
<dbReference type="GO" id="GO:0015297">
    <property type="term" value="F:antiporter activity"/>
    <property type="evidence" value="ECO:0007669"/>
    <property type="project" value="InterPro"/>
</dbReference>
<evidence type="ECO:0000256" key="2">
    <source>
        <dbReference type="ARBA" id="ARBA00008417"/>
    </source>
</evidence>
<feature type="transmembrane region" description="Helical" evidence="10">
    <location>
        <begin position="138"/>
        <end position="155"/>
    </location>
</feature>
<evidence type="ECO:0000256" key="6">
    <source>
        <dbReference type="ARBA" id="ARBA00022692"/>
    </source>
</evidence>
<reference evidence="11 12" key="1">
    <citation type="submission" date="2018-08" db="EMBL/GenBank/DDBJ databases">
        <title>A genome reference for cultivated species of the human gut microbiota.</title>
        <authorList>
            <person name="Zou Y."/>
            <person name="Xue W."/>
            <person name="Luo G."/>
        </authorList>
    </citation>
    <scope>NUCLEOTIDE SEQUENCE [LARGE SCALE GENOMIC DNA]</scope>
    <source>
        <strain evidence="11 12">AF14-18</strain>
    </source>
</reference>
<dbReference type="InterPro" id="IPR002528">
    <property type="entry name" value="MATE_fam"/>
</dbReference>
<dbReference type="GO" id="GO:0042910">
    <property type="term" value="F:xenobiotic transmembrane transporter activity"/>
    <property type="evidence" value="ECO:0007669"/>
    <property type="project" value="InterPro"/>
</dbReference>
<dbReference type="Pfam" id="PF01554">
    <property type="entry name" value="MatE"/>
    <property type="match status" value="2"/>
</dbReference>
<dbReference type="RefSeq" id="WP_118017576.1">
    <property type="nucleotide sequence ID" value="NZ_CAUHGS010000001.1"/>
</dbReference>
<keyword evidence="4" id="KW-0813">Transport</keyword>
<comment type="caution">
    <text evidence="11">The sequence shown here is derived from an EMBL/GenBank/DDBJ whole genome shotgun (WGS) entry which is preliminary data.</text>
</comment>
<dbReference type="EMBL" id="QRZM01000001">
    <property type="protein sequence ID" value="RGV78944.1"/>
    <property type="molecule type" value="Genomic_DNA"/>
</dbReference>
<feature type="transmembrane region" description="Helical" evidence="10">
    <location>
        <begin position="288"/>
        <end position="311"/>
    </location>
</feature>
<feature type="transmembrane region" description="Helical" evidence="10">
    <location>
        <begin position="238"/>
        <end position="268"/>
    </location>
</feature>
<dbReference type="InterPro" id="IPR045070">
    <property type="entry name" value="MATE_MepA-like"/>
</dbReference>
<organism evidence="11 12">
    <name type="scientific">Enterocloster bolteae</name>
    <dbReference type="NCBI Taxonomy" id="208479"/>
    <lineage>
        <taxon>Bacteria</taxon>
        <taxon>Bacillati</taxon>
        <taxon>Bacillota</taxon>
        <taxon>Clostridia</taxon>
        <taxon>Lachnospirales</taxon>
        <taxon>Lachnospiraceae</taxon>
        <taxon>Enterocloster</taxon>
    </lineage>
</organism>
<feature type="transmembrane region" description="Helical" evidence="10">
    <location>
        <begin position="167"/>
        <end position="190"/>
    </location>
</feature>
<dbReference type="PANTHER" id="PTHR43823:SF3">
    <property type="entry name" value="MULTIDRUG EXPORT PROTEIN MEPA"/>
    <property type="match status" value="1"/>
</dbReference>
<keyword evidence="9" id="KW-0046">Antibiotic resistance</keyword>
<comment type="similarity">
    <text evidence="2">Belongs to the multi antimicrobial extrusion (MATE) (TC 2.A.66.1) family. MepA subfamily.</text>
</comment>
<dbReference type="GO" id="GO:0005886">
    <property type="term" value="C:plasma membrane"/>
    <property type="evidence" value="ECO:0007669"/>
    <property type="project" value="UniProtKB-SubCell"/>
</dbReference>
<keyword evidence="7 10" id="KW-1133">Transmembrane helix</keyword>
<evidence type="ECO:0000256" key="9">
    <source>
        <dbReference type="ARBA" id="ARBA00023251"/>
    </source>
</evidence>
<dbReference type="AlphaFoldDB" id="A0A412ZFI9"/>
<evidence type="ECO:0000256" key="4">
    <source>
        <dbReference type="ARBA" id="ARBA00022448"/>
    </source>
</evidence>
<evidence type="ECO:0000256" key="5">
    <source>
        <dbReference type="ARBA" id="ARBA00022475"/>
    </source>
</evidence>
<evidence type="ECO:0000256" key="1">
    <source>
        <dbReference type="ARBA" id="ARBA00004651"/>
    </source>
</evidence>
<name>A0A412ZFI9_9FIRM</name>
<keyword evidence="8 10" id="KW-0472">Membrane</keyword>